<dbReference type="AlphaFoldDB" id="A0A1S7NVE7"/>
<reference evidence="2" key="1">
    <citation type="submission" date="2016-01" db="EMBL/GenBank/DDBJ databases">
        <authorList>
            <person name="Regsiter A."/>
            <person name="william w."/>
        </authorList>
    </citation>
    <scope>NUCLEOTIDE SEQUENCE [LARGE SCALE GENOMIC DNA]</scope>
    <source>
        <strain evidence="2">CFBP 6623</strain>
    </source>
</reference>
<name>A0A1S7NVE7_9HYPH</name>
<gene>
    <name evidence="1" type="ORF">AGR3A_Cc170136</name>
</gene>
<sequence>MRGVRDILQAVRVLKSVAEILHDHLPRQGEPEVPRQAVRGVPGAILSEAPLSVLLFKSLHGREHEDYPRENVQPLRGCVPA</sequence>
<evidence type="ECO:0000313" key="1">
    <source>
        <dbReference type="EMBL" id="CUX12123.1"/>
    </source>
</evidence>
<keyword evidence="2" id="KW-1185">Reference proteome</keyword>
<accession>A0A1S7NVE7</accession>
<dbReference type="EMBL" id="FBWK01000009">
    <property type="protein sequence ID" value="CUX12123.1"/>
    <property type="molecule type" value="Genomic_DNA"/>
</dbReference>
<evidence type="ECO:0000313" key="2">
    <source>
        <dbReference type="Proteomes" id="UP000191988"/>
    </source>
</evidence>
<proteinExistence type="predicted"/>
<dbReference type="Proteomes" id="UP000191988">
    <property type="component" value="Unassembled WGS sequence"/>
</dbReference>
<organism evidence="1 2">
    <name type="scientific">Agrobacterium tomkonis CFBP 6623</name>
    <dbReference type="NCBI Taxonomy" id="1183432"/>
    <lineage>
        <taxon>Bacteria</taxon>
        <taxon>Pseudomonadati</taxon>
        <taxon>Pseudomonadota</taxon>
        <taxon>Alphaproteobacteria</taxon>
        <taxon>Hyphomicrobiales</taxon>
        <taxon>Rhizobiaceae</taxon>
        <taxon>Rhizobium/Agrobacterium group</taxon>
        <taxon>Agrobacterium</taxon>
        <taxon>Agrobacterium tumefaciens complex</taxon>
    </lineage>
</organism>
<protein>
    <submittedName>
        <fullName evidence="1">Uncharacterized protein</fullName>
    </submittedName>
</protein>